<proteinExistence type="predicted"/>
<dbReference type="AlphaFoldDB" id="A0A8S3B718"/>
<reference evidence="2" key="1">
    <citation type="submission" date="2021-02" db="EMBL/GenBank/DDBJ databases">
        <authorList>
            <person name="Nowell W R."/>
        </authorList>
    </citation>
    <scope>NUCLEOTIDE SEQUENCE</scope>
</reference>
<accession>A0A8S3B718</accession>
<name>A0A8S3B718_9BILA</name>
<evidence type="ECO:0000313" key="2">
    <source>
        <dbReference type="EMBL" id="CAF4797864.1"/>
    </source>
</evidence>
<comment type="caution">
    <text evidence="2">The sequence shown here is derived from an EMBL/GenBank/DDBJ whole genome shotgun (WGS) entry which is preliminary data.</text>
</comment>
<feature type="region of interest" description="Disordered" evidence="1">
    <location>
        <begin position="1"/>
        <end position="27"/>
    </location>
</feature>
<dbReference type="EMBL" id="CAJOBJ010149253">
    <property type="protein sequence ID" value="CAF4797864.1"/>
    <property type="molecule type" value="Genomic_DNA"/>
</dbReference>
<protein>
    <submittedName>
        <fullName evidence="2">Uncharacterized protein</fullName>
    </submittedName>
</protein>
<evidence type="ECO:0000256" key="1">
    <source>
        <dbReference type="SAM" id="MobiDB-lite"/>
    </source>
</evidence>
<organism evidence="2 3">
    <name type="scientific">Rotaria magnacalcarata</name>
    <dbReference type="NCBI Taxonomy" id="392030"/>
    <lineage>
        <taxon>Eukaryota</taxon>
        <taxon>Metazoa</taxon>
        <taxon>Spiralia</taxon>
        <taxon>Gnathifera</taxon>
        <taxon>Rotifera</taxon>
        <taxon>Eurotatoria</taxon>
        <taxon>Bdelloidea</taxon>
        <taxon>Philodinida</taxon>
        <taxon>Philodinidae</taxon>
        <taxon>Rotaria</taxon>
    </lineage>
</organism>
<gene>
    <name evidence="2" type="ORF">GIL414_LOCUS47024</name>
</gene>
<feature type="non-terminal residue" evidence="2">
    <location>
        <position position="27"/>
    </location>
</feature>
<sequence length="27" mass="2878">MSLLDQNWGAGGAADDEAQDDTQQGRQ</sequence>
<evidence type="ECO:0000313" key="3">
    <source>
        <dbReference type="Proteomes" id="UP000681720"/>
    </source>
</evidence>
<dbReference type="Proteomes" id="UP000681720">
    <property type="component" value="Unassembled WGS sequence"/>
</dbReference>